<dbReference type="AlphaFoldDB" id="A0A2H9UMU5"/>
<feature type="non-terminal residue" evidence="1">
    <location>
        <position position="63"/>
    </location>
</feature>
<reference evidence="1 2" key="2">
    <citation type="submission" date="2017-12" db="EMBL/GenBank/DDBJ databases">
        <title>Revising the taxonomy of the Acinetobacter lwoffii group: the description of Acinetobacter pseudolwoffii sp. nov. and emended description of Acinetobacter lwoffii.</title>
        <authorList>
            <person name="Nemec A."/>
        </authorList>
    </citation>
    <scope>NUCLEOTIDE SEQUENCE [LARGE SCALE GENOMIC DNA]</scope>
    <source>
        <strain evidence="1 2">ANC 5347</strain>
    </source>
</reference>
<organism evidence="1 2">
    <name type="scientific">Acinetobacter pseudolwoffii</name>
    <dbReference type="NCBI Taxonomy" id="2053287"/>
    <lineage>
        <taxon>Bacteria</taxon>
        <taxon>Pseudomonadati</taxon>
        <taxon>Pseudomonadota</taxon>
        <taxon>Gammaproteobacteria</taxon>
        <taxon>Moraxellales</taxon>
        <taxon>Moraxellaceae</taxon>
        <taxon>Acinetobacter</taxon>
    </lineage>
</organism>
<reference evidence="1 2" key="1">
    <citation type="submission" date="2017-11" db="EMBL/GenBank/DDBJ databases">
        <authorList>
            <person name="Han C.G."/>
        </authorList>
    </citation>
    <scope>NUCLEOTIDE SEQUENCE [LARGE SCALE GENOMIC DNA]</scope>
    <source>
        <strain evidence="1 2">ANC 5347</strain>
    </source>
</reference>
<comment type="caution">
    <text evidence="1">The sequence shown here is derived from an EMBL/GenBank/DDBJ whole genome shotgun (WGS) entry which is preliminary data.</text>
</comment>
<proteinExistence type="predicted"/>
<dbReference type="Gene3D" id="3.40.30.80">
    <property type="match status" value="1"/>
</dbReference>
<dbReference type="InterPro" id="IPR036249">
    <property type="entry name" value="Thioredoxin-like_sf"/>
</dbReference>
<accession>A0A2H9UMU5</accession>
<evidence type="ECO:0000313" key="1">
    <source>
        <dbReference type="EMBL" id="PJI32993.1"/>
    </source>
</evidence>
<name>A0A2H9UMU5_9GAMM</name>
<dbReference type="Proteomes" id="UP000242351">
    <property type="component" value="Unassembled WGS sequence"/>
</dbReference>
<gene>
    <name evidence="1" type="ORF">CU320_04920</name>
</gene>
<dbReference type="EMBL" id="PGOZ01000004">
    <property type="protein sequence ID" value="PJI32993.1"/>
    <property type="molecule type" value="Genomic_DNA"/>
</dbReference>
<sequence length="63" mass="6886">MLDQNTSAQLKTLLERLESPIELVATLNDSDKSAKIKELVEEVAALSDLVTARFDGTNQRAPS</sequence>
<dbReference type="SUPFAM" id="SSF52833">
    <property type="entry name" value="Thioredoxin-like"/>
    <property type="match status" value="1"/>
</dbReference>
<protein>
    <submittedName>
        <fullName evidence="1">Alkyl hydroperoxide reductase subunit F</fullName>
    </submittedName>
</protein>
<evidence type="ECO:0000313" key="2">
    <source>
        <dbReference type="Proteomes" id="UP000242351"/>
    </source>
</evidence>